<evidence type="ECO:0000256" key="3">
    <source>
        <dbReference type="ARBA" id="ARBA00022679"/>
    </source>
</evidence>
<dbReference type="Pfam" id="PF21036">
    <property type="entry name" value="EryCIII-like_N"/>
    <property type="match status" value="1"/>
</dbReference>
<reference evidence="6 7" key="1">
    <citation type="submission" date="2016-10" db="EMBL/GenBank/DDBJ databases">
        <authorList>
            <person name="de Groot N.N."/>
        </authorList>
    </citation>
    <scope>NUCLEOTIDE SEQUENCE [LARGE SCALE GENOMIC DNA]</scope>
    <source>
        <strain evidence="6 7">CPCC 202699</strain>
    </source>
</reference>
<dbReference type="CDD" id="cd03784">
    <property type="entry name" value="GT1_Gtf-like"/>
    <property type="match status" value="1"/>
</dbReference>
<dbReference type="InterPro" id="IPR002213">
    <property type="entry name" value="UDP_glucos_trans"/>
</dbReference>
<dbReference type="FunFam" id="3.40.50.2000:FF:000072">
    <property type="entry name" value="Glycosyl transferase"/>
    <property type="match status" value="1"/>
</dbReference>
<evidence type="ECO:0000259" key="5">
    <source>
        <dbReference type="Pfam" id="PF21036"/>
    </source>
</evidence>
<dbReference type="InterPro" id="IPR050426">
    <property type="entry name" value="Glycosyltransferase_28"/>
</dbReference>
<dbReference type="Proteomes" id="UP000199515">
    <property type="component" value="Unassembled WGS sequence"/>
</dbReference>
<protein>
    <submittedName>
        <fullName evidence="6">UDP:flavonoid glycosyltransferase YjiC, YdhE family</fullName>
    </submittedName>
</protein>
<dbReference type="GO" id="GO:0008194">
    <property type="term" value="F:UDP-glycosyltransferase activity"/>
    <property type="evidence" value="ECO:0007669"/>
    <property type="project" value="InterPro"/>
</dbReference>
<dbReference type="PANTHER" id="PTHR48050:SF13">
    <property type="entry name" value="STEROL 3-BETA-GLUCOSYLTRANSFERASE UGT80A2"/>
    <property type="match status" value="1"/>
</dbReference>
<evidence type="ECO:0000259" key="4">
    <source>
        <dbReference type="Pfam" id="PF06722"/>
    </source>
</evidence>
<feature type="domain" description="Erythromycin biosynthesis protein CIII-like C-terminal" evidence="4">
    <location>
        <begin position="229"/>
        <end position="368"/>
    </location>
</feature>
<sequence length="370" mass="38671">MRVLFVTVPVRAHTMPLVPLAWALRGAGHEVLFASAGEASAVAGAGLPMADIAPGLNIRPLFVSLFARHDGLNEPRPPSDEENLTIAEIFGKLNLILADGLDGLASAWRPDLIVHDATAVAGAVIGAKLGIPAVRHDYAMESAEGLRDRFGAAMDAELARFGLDALPEEIAAINITPRSVVPSDDWPMRCLPFNGGATTPPWLLTEPRRPLVAVTMGLTWGNLYGPVEQIVSAAAEVDADFVLALGERDVSHLGALPPNVRAEGWVSMSELIPRCAALIHHGGGGTAFAALAHGVPQLIYPGGISHFEGADAIAGRGAALIGAEEDFDPALVGRVLEDPAVRAAATEVSAEMAQMPSPLQVARRLTSLVA</sequence>
<dbReference type="Pfam" id="PF06722">
    <property type="entry name" value="EryCIII-like_C"/>
    <property type="match status" value="1"/>
</dbReference>
<name>A0A1H2VPS6_9PSEU</name>
<dbReference type="STRING" id="589385.SAMN05421504_1011294"/>
<dbReference type="InterPro" id="IPR010610">
    <property type="entry name" value="EryCIII-like_C"/>
</dbReference>
<feature type="domain" description="Erythromycin biosynthesis protein CIII-like N-terminal" evidence="5">
    <location>
        <begin position="22"/>
        <end position="217"/>
    </location>
</feature>
<keyword evidence="7" id="KW-1185">Reference proteome</keyword>
<evidence type="ECO:0000313" key="7">
    <source>
        <dbReference type="Proteomes" id="UP000199515"/>
    </source>
</evidence>
<dbReference type="GO" id="GO:0017000">
    <property type="term" value="P:antibiotic biosynthetic process"/>
    <property type="evidence" value="ECO:0007669"/>
    <property type="project" value="UniProtKB-ARBA"/>
</dbReference>
<proteinExistence type="inferred from homology"/>
<dbReference type="EMBL" id="FNON01000001">
    <property type="protein sequence ID" value="SDW70306.1"/>
    <property type="molecule type" value="Genomic_DNA"/>
</dbReference>
<dbReference type="SUPFAM" id="SSF53756">
    <property type="entry name" value="UDP-Glycosyltransferase/glycogen phosphorylase"/>
    <property type="match status" value="1"/>
</dbReference>
<gene>
    <name evidence="6" type="ORF">SAMN05421504_1011294</name>
</gene>
<dbReference type="AlphaFoldDB" id="A0A1H2VPS6"/>
<dbReference type="OrthoDB" id="5488434at2"/>
<dbReference type="PANTHER" id="PTHR48050">
    <property type="entry name" value="STEROL 3-BETA-GLUCOSYLTRANSFERASE"/>
    <property type="match status" value="1"/>
</dbReference>
<evidence type="ECO:0000313" key="6">
    <source>
        <dbReference type="EMBL" id="SDW70306.1"/>
    </source>
</evidence>
<dbReference type="GO" id="GO:0016758">
    <property type="term" value="F:hexosyltransferase activity"/>
    <property type="evidence" value="ECO:0007669"/>
    <property type="project" value="UniProtKB-ARBA"/>
</dbReference>
<dbReference type="InterPro" id="IPR048284">
    <property type="entry name" value="EryCIII-like_N"/>
</dbReference>
<keyword evidence="2" id="KW-0328">Glycosyltransferase</keyword>
<comment type="similarity">
    <text evidence="1">Belongs to the glycosyltransferase 28 family.</text>
</comment>
<dbReference type="Gene3D" id="3.40.50.2000">
    <property type="entry name" value="Glycogen Phosphorylase B"/>
    <property type="match status" value="2"/>
</dbReference>
<evidence type="ECO:0000256" key="2">
    <source>
        <dbReference type="ARBA" id="ARBA00022676"/>
    </source>
</evidence>
<accession>A0A1H2VPS6</accession>
<dbReference type="RefSeq" id="WP_091287573.1">
    <property type="nucleotide sequence ID" value="NZ_FNON01000001.1"/>
</dbReference>
<evidence type="ECO:0000256" key="1">
    <source>
        <dbReference type="ARBA" id="ARBA00006962"/>
    </source>
</evidence>
<organism evidence="6 7">
    <name type="scientific">Amycolatopsis xylanica</name>
    <dbReference type="NCBI Taxonomy" id="589385"/>
    <lineage>
        <taxon>Bacteria</taxon>
        <taxon>Bacillati</taxon>
        <taxon>Actinomycetota</taxon>
        <taxon>Actinomycetes</taxon>
        <taxon>Pseudonocardiales</taxon>
        <taxon>Pseudonocardiaceae</taxon>
        <taxon>Amycolatopsis</taxon>
    </lineage>
</organism>
<keyword evidence="3 6" id="KW-0808">Transferase</keyword>